<dbReference type="OrthoDB" id="6049228at2759"/>
<keyword evidence="5" id="KW-1185">Reference proteome</keyword>
<feature type="region of interest" description="Disordered" evidence="3">
    <location>
        <begin position="133"/>
        <end position="152"/>
    </location>
</feature>
<evidence type="ECO:0000256" key="1">
    <source>
        <dbReference type="ARBA" id="ARBA00007936"/>
    </source>
</evidence>
<dbReference type="PROSITE" id="PS00247">
    <property type="entry name" value="HBGF_FGF"/>
    <property type="match status" value="1"/>
</dbReference>
<evidence type="ECO:0000256" key="3">
    <source>
        <dbReference type="SAM" id="MobiDB-lite"/>
    </source>
</evidence>
<dbReference type="InterPro" id="IPR056378">
    <property type="entry name" value="Let-756-like_FGF"/>
</dbReference>
<dbReference type="PRINTS" id="PR00263">
    <property type="entry name" value="HBGFFGF"/>
</dbReference>
<dbReference type="SMART" id="SM00442">
    <property type="entry name" value="FGF"/>
    <property type="match status" value="1"/>
</dbReference>
<comment type="caution">
    <text evidence="4">The sequence shown here is derived from an EMBL/GenBank/DDBJ whole genome shotgun (WGS) entry which is preliminary data.</text>
</comment>
<dbReference type="AlphaFoldDB" id="A0A812D366"/>
<protein>
    <recommendedName>
        <fullName evidence="2">Fibroblast growth factor</fullName>
        <shortName evidence="2">FGF</shortName>
    </recommendedName>
</protein>
<proteinExistence type="inferred from homology"/>
<evidence type="ECO:0000313" key="4">
    <source>
        <dbReference type="EMBL" id="CAE1286948.1"/>
    </source>
</evidence>
<accession>A0A812D366</accession>
<dbReference type="CDD" id="cd00058">
    <property type="entry name" value="beta-trefoil_FGF"/>
    <property type="match status" value="1"/>
</dbReference>
<organism evidence="4 5">
    <name type="scientific">Acanthosepion pharaonis</name>
    <name type="common">Pharaoh cuttlefish</name>
    <name type="synonym">Sepia pharaonis</name>
    <dbReference type="NCBI Taxonomy" id="158019"/>
    <lineage>
        <taxon>Eukaryota</taxon>
        <taxon>Metazoa</taxon>
        <taxon>Spiralia</taxon>
        <taxon>Lophotrochozoa</taxon>
        <taxon>Mollusca</taxon>
        <taxon>Cephalopoda</taxon>
        <taxon>Coleoidea</taxon>
        <taxon>Decapodiformes</taxon>
        <taxon>Sepiida</taxon>
        <taxon>Sepiina</taxon>
        <taxon>Sepiidae</taxon>
        <taxon>Acanthosepion</taxon>
    </lineage>
</organism>
<gene>
    <name evidence="4" type="ORF">SPHA_46315</name>
</gene>
<dbReference type="SUPFAM" id="SSF50353">
    <property type="entry name" value="Cytokine"/>
    <property type="match status" value="1"/>
</dbReference>
<dbReference type="InterPro" id="IPR002209">
    <property type="entry name" value="Fibroblast_GF_fam"/>
</dbReference>
<dbReference type="Proteomes" id="UP000597762">
    <property type="component" value="Unassembled WGS sequence"/>
</dbReference>
<dbReference type="Pfam" id="PF00167">
    <property type="entry name" value="FGF"/>
    <property type="match status" value="1"/>
</dbReference>
<dbReference type="Gene3D" id="2.80.10.50">
    <property type="match status" value="1"/>
</dbReference>
<reference evidence="4" key="1">
    <citation type="submission" date="2021-01" db="EMBL/GenBank/DDBJ databases">
        <authorList>
            <person name="Li R."/>
            <person name="Bekaert M."/>
        </authorList>
    </citation>
    <scope>NUCLEOTIDE SEQUENCE</scope>
    <source>
        <strain evidence="4">Farmed</strain>
    </source>
</reference>
<sequence length="152" mass="17731">MTSHYDNILPTDFEFQPEPQPGWELVKKLFSRTGYHLCIGEGGDVYSTNSETDKYANLELRPIETGIVCIRGVKSGLYLGFDEKGRLIGMKLMEEACLFHERMIPSYYNVYQCKKYEKKKWYIAISKRGRVKNGKRTKARKKHSHFLPRKAT</sequence>
<name>A0A812D366_ACAPH</name>
<evidence type="ECO:0000313" key="5">
    <source>
        <dbReference type="Proteomes" id="UP000597762"/>
    </source>
</evidence>
<dbReference type="EMBL" id="CAHIKZ030002445">
    <property type="protein sequence ID" value="CAE1286948.1"/>
    <property type="molecule type" value="Genomic_DNA"/>
</dbReference>
<comment type="similarity">
    <text evidence="1 2">Belongs to the heparin-binding growth factors family.</text>
</comment>
<dbReference type="PRINTS" id="PR00262">
    <property type="entry name" value="IL1HBGF"/>
</dbReference>
<dbReference type="PANTHER" id="PTHR11486">
    <property type="entry name" value="FIBROBLAST GROWTH FACTOR"/>
    <property type="match status" value="1"/>
</dbReference>
<evidence type="ECO:0000256" key="2">
    <source>
        <dbReference type="RuleBase" id="RU049442"/>
    </source>
</evidence>
<dbReference type="GO" id="GO:0008083">
    <property type="term" value="F:growth factor activity"/>
    <property type="evidence" value="ECO:0007669"/>
    <property type="project" value="InterPro"/>
</dbReference>
<dbReference type="InterPro" id="IPR008996">
    <property type="entry name" value="IL1/FGF"/>
</dbReference>